<keyword evidence="11" id="KW-1185">Reference proteome</keyword>
<evidence type="ECO:0000256" key="1">
    <source>
        <dbReference type="ARBA" id="ARBA00004651"/>
    </source>
</evidence>
<feature type="transmembrane region" description="Helical" evidence="9">
    <location>
        <begin position="258"/>
        <end position="277"/>
    </location>
</feature>
<dbReference type="RefSeq" id="WP_248145632.1">
    <property type="nucleotide sequence ID" value="NZ_BAAAOF010000002.1"/>
</dbReference>
<evidence type="ECO:0000313" key="11">
    <source>
        <dbReference type="Proteomes" id="UP001501343"/>
    </source>
</evidence>
<feature type="transmembrane region" description="Helical" evidence="9">
    <location>
        <begin position="94"/>
        <end position="112"/>
    </location>
</feature>
<sequence length="287" mass="29777">MDILGSLIVGLSSGALYAVFGVLLTLMAALTRVINFSQVAVGVFGAYLSLRFIPVGLPDFAIVVIAVVASAAISCLLGWIISTWLGESSTTARSAVTVATLLGLMSLSFILFGTRPQANPPLLIGPLISFGTITVTKVGAAMLLFAVGVAILAKAILTWTPLGVRLRAISDRQTAAELMGVNVKGLQLLVWGVVGGLSGLIISIVGNTQASSATSMIVLLIPAAAAALVGAFSSLTLTIVGGLLVGGLQGVLTSFPQITLLRDWVPLIVIVLFLLWNQRKEVWDVAR</sequence>
<keyword evidence="5" id="KW-0029">Amino-acid transport</keyword>
<feature type="transmembrane region" description="Helical" evidence="9">
    <location>
        <begin position="7"/>
        <end position="30"/>
    </location>
</feature>
<dbReference type="Pfam" id="PF02653">
    <property type="entry name" value="BPD_transp_2"/>
    <property type="match status" value="1"/>
</dbReference>
<accession>A0ABN2PBR7</accession>
<evidence type="ECO:0000256" key="3">
    <source>
        <dbReference type="ARBA" id="ARBA00022475"/>
    </source>
</evidence>
<reference evidence="10 11" key="1">
    <citation type="journal article" date="2019" name="Int. J. Syst. Evol. Microbiol.">
        <title>The Global Catalogue of Microorganisms (GCM) 10K type strain sequencing project: providing services to taxonomists for standard genome sequencing and annotation.</title>
        <authorList>
            <consortium name="The Broad Institute Genomics Platform"/>
            <consortium name="The Broad Institute Genome Sequencing Center for Infectious Disease"/>
            <person name="Wu L."/>
            <person name="Ma J."/>
        </authorList>
    </citation>
    <scope>NUCLEOTIDE SEQUENCE [LARGE SCALE GENOMIC DNA]</scope>
    <source>
        <strain evidence="10 11">JCM 14900</strain>
    </source>
</reference>
<dbReference type="InterPro" id="IPR001851">
    <property type="entry name" value="ABC_transp_permease"/>
</dbReference>
<protein>
    <recommendedName>
        <fullName evidence="12">Branched-chain amino acid ABC transporter permease</fullName>
    </recommendedName>
</protein>
<proteinExistence type="inferred from homology"/>
<feature type="transmembrane region" description="Helical" evidence="9">
    <location>
        <begin position="188"/>
        <end position="205"/>
    </location>
</feature>
<evidence type="ECO:0000256" key="6">
    <source>
        <dbReference type="ARBA" id="ARBA00022989"/>
    </source>
</evidence>
<evidence type="ECO:0000256" key="5">
    <source>
        <dbReference type="ARBA" id="ARBA00022970"/>
    </source>
</evidence>
<keyword evidence="2" id="KW-0813">Transport</keyword>
<comment type="subcellular location">
    <subcellularLocation>
        <location evidence="1">Cell membrane</location>
        <topology evidence="1">Multi-pass membrane protein</topology>
    </subcellularLocation>
</comment>
<comment type="caution">
    <text evidence="10">The sequence shown here is derived from an EMBL/GenBank/DDBJ whole genome shotgun (WGS) entry which is preliminary data.</text>
</comment>
<keyword evidence="6 9" id="KW-1133">Transmembrane helix</keyword>
<keyword evidence="4 9" id="KW-0812">Transmembrane</keyword>
<evidence type="ECO:0000256" key="7">
    <source>
        <dbReference type="ARBA" id="ARBA00023136"/>
    </source>
</evidence>
<dbReference type="InterPro" id="IPR052157">
    <property type="entry name" value="BCAA_transport_permease"/>
</dbReference>
<keyword evidence="3" id="KW-1003">Cell membrane</keyword>
<gene>
    <name evidence="10" type="ORF">GCM10009775_07750</name>
</gene>
<dbReference type="PANTHER" id="PTHR11795:SF445">
    <property type="entry name" value="AMINO ACID ABC TRANSPORTER PERMEASE PROTEIN"/>
    <property type="match status" value="1"/>
</dbReference>
<evidence type="ECO:0000313" key="10">
    <source>
        <dbReference type="EMBL" id="GAA1917720.1"/>
    </source>
</evidence>
<comment type="similarity">
    <text evidence="8">Belongs to the binding-protein-dependent transport system permease family. LivHM subfamily.</text>
</comment>
<evidence type="ECO:0000256" key="4">
    <source>
        <dbReference type="ARBA" id="ARBA00022692"/>
    </source>
</evidence>
<feature type="transmembrane region" description="Helical" evidence="9">
    <location>
        <begin position="217"/>
        <end position="246"/>
    </location>
</feature>
<feature type="transmembrane region" description="Helical" evidence="9">
    <location>
        <begin position="60"/>
        <end position="82"/>
    </location>
</feature>
<name>A0ABN2PBR7_9MICO</name>
<evidence type="ECO:0000256" key="8">
    <source>
        <dbReference type="ARBA" id="ARBA00037998"/>
    </source>
</evidence>
<feature type="transmembrane region" description="Helical" evidence="9">
    <location>
        <begin position="36"/>
        <end position="53"/>
    </location>
</feature>
<dbReference type="Proteomes" id="UP001501343">
    <property type="component" value="Unassembled WGS sequence"/>
</dbReference>
<evidence type="ECO:0000256" key="9">
    <source>
        <dbReference type="SAM" id="Phobius"/>
    </source>
</evidence>
<dbReference type="EMBL" id="BAAAOF010000002">
    <property type="protein sequence ID" value="GAA1917720.1"/>
    <property type="molecule type" value="Genomic_DNA"/>
</dbReference>
<organism evidence="10 11">
    <name type="scientific">Microbacterium aoyamense</name>
    <dbReference type="NCBI Taxonomy" id="344166"/>
    <lineage>
        <taxon>Bacteria</taxon>
        <taxon>Bacillati</taxon>
        <taxon>Actinomycetota</taxon>
        <taxon>Actinomycetes</taxon>
        <taxon>Micrococcales</taxon>
        <taxon>Microbacteriaceae</taxon>
        <taxon>Microbacterium</taxon>
    </lineage>
</organism>
<feature type="transmembrane region" description="Helical" evidence="9">
    <location>
        <begin position="124"/>
        <end position="157"/>
    </location>
</feature>
<dbReference type="PANTHER" id="PTHR11795">
    <property type="entry name" value="BRANCHED-CHAIN AMINO ACID TRANSPORT SYSTEM PERMEASE PROTEIN LIVH"/>
    <property type="match status" value="1"/>
</dbReference>
<keyword evidence="7 9" id="KW-0472">Membrane</keyword>
<evidence type="ECO:0000256" key="2">
    <source>
        <dbReference type="ARBA" id="ARBA00022448"/>
    </source>
</evidence>
<evidence type="ECO:0008006" key="12">
    <source>
        <dbReference type="Google" id="ProtNLM"/>
    </source>
</evidence>